<evidence type="ECO:0000256" key="3">
    <source>
        <dbReference type="ARBA" id="ARBA00022827"/>
    </source>
</evidence>
<dbReference type="GO" id="GO:0071949">
    <property type="term" value="F:FAD binding"/>
    <property type="evidence" value="ECO:0007669"/>
    <property type="project" value="InterPro"/>
</dbReference>
<sequence length="511" mass="54393">MPKPVLVVGAGPVGLAMAAELARYRVPVRIIDRSAARSDTSKALAVWARTLELLAGAGCVDAFLAAGFRAEAIGIHAGGRLIGRVPFDRIASPFNVLLVIPQSETERLLEAHLASLGGTVERNVELVAFTDTRDGVTCVVRHASGAHEHIHAGWLIGCDGAHSLVRRTLGMPFEGDTLSTSFLIADVQIAGLGIPPAELAIFWHPDGALMIFPISPGRYRIIADIGARSGHPPSFEQVQAIVARRGPGGLTVSDPVWLSHFGVNERKVRDYRAGRVFLAGDAAHVHSPAGGQGMNTGMQDAFNLAWKLALVEQGQAGPALLDSYSAERSPVARHILAESSRLTRIVLLRTPLAQRLRGFVAHRILAFPKVRRAIVDRLSEITLAYPDSPLNTGSAKGLHGPAPGRRFMPDGPVQVANAPRFVLYAREDVAARAMIARHPSLLDFRLHMPPDENGIWLVRPDGYVAATARAGHWSVIEDALSKIAANAAHAVNTHGAADAPGVPSPPGVMPG</sequence>
<keyword evidence="3" id="KW-0274">FAD</keyword>
<dbReference type="SUPFAM" id="SSF51905">
    <property type="entry name" value="FAD/NAD(P)-binding domain"/>
    <property type="match status" value="1"/>
</dbReference>
<protein>
    <submittedName>
        <fullName evidence="5">Monooxygenase</fullName>
    </submittedName>
</protein>
<keyword evidence="2" id="KW-0285">Flavoprotein</keyword>
<dbReference type="Pfam" id="PF01494">
    <property type="entry name" value="FAD_binding_3"/>
    <property type="match status" value="1"/>
</dbReference>
<dbReference type="InterPro" id="IPR036188">
    <property type="entry name" value="FAD/NAD-bd_sf"/>
</dbReference>
<dbReference type="Proteomes" id="UP000540556">
    <property type="component" value="Unassembled WGS sequence"/>
</dbReference>
<dbReference type="InterPro" id="IPR050641">
    <property type="entry name" value="RIFMO-like"/>
</dbReference>
<dbReference type="EMBL" id="JABEQK010000010">
    <property type="protein sequence ID" value="MBB2205880.1"/>
    <property type="molecule type" value="Genomic_DNA"/>
</dbReference>
<proteinExistence type="predicted"/>
<dbReference type="PANTHER" id="PTHR43004">
    <property type="entry name" value="TRK SYSTEM POTASSIUM UPTAKE PROTEIN"/>
    <property type="match status" value="1"/>
</dbReference>
<dbReference type="PRINTS" id="PR00420">
    <property type="entry name" value="RNGMNOXGNASE"/>
</dbReference>
<name>A0A7W4KFE7_9PROT</name>
<dbReference type="Gene3D" id="3.30.70.2450">
    <property type="match status" value="1"/>
</dbReference>
<dbReference type="GO" id="GO:0016709">
    <property type="term" value="F:oxidoreductase activity, acting on paired donors, with incorporation or reduction of molecular oxygen, NAD(P)H as one donor, and incorporation of one atom of oxygen"/>
    <property type="evidence" value="ECO:0007669"/>
    <property type="project" value="UniProtKB-ARBA"/>
</dbReference>
<evidence type="ECO:0000256" key="2">
    <source>
        <dbReference type="ARBA" id="ARBA00022630"/>
    </source>
</evidence>
<keyword evidence="5" id="KW-0503">Monooxygenase</keyword>
<dbReference type="Gene3D" id="3.50.50.60">
    <property type="entry name" value="FAD/NAD(P)-binding domain"/>
    <property type="match status" value="1"/>
</dbReference>
<comment type="caution">
    <text evidence="5">The sequence shown here is derived from an EMBL/GenBank/DDBJ whole genome shotgun (WGS) entry which is preliminary data.</text>
</comment>
<organism evidence="5 6">
    <name type="scientific">Gluconacetobacter takamatsuzukensis</name>
    <dbReference type="NCBI Taxonomy" id="1286190"/>
    <lineage>
        <taxon>Bacteria</taxon>
        <taxon>Pseudomonadati</taxon>
        <taxon>Pseudomonadota</taxon>
        <taxon>Alphaproteobacteria</taxon>
        <taxon>Acetobacterales</taxon>
        <taxon>Acetobacteraceae</taxon>
        <taxon>Gluconacetobacter</taxon>
    </lineage>
</organism>
<dbReference type="InterPro" id="IPR002938">
    <property type="entry name" value="FAD-bd"/>
</dbReference>
<comment type="cofactor">
    <cofactor evidence="1">
        <name>FAD</name>
        <dbReference type="ChEBI" id="CHEBI:57692"/>
    </cofactor>
</comment>
<keyword evidence="6" id="KW-1185">Reference proteome</keyword>
<keyword evidence="5" id="KW-0560">Oxidoreductase</keyword>
<feature type="domain" description="FAD-binding" evidence="4">
    <location>
        <begin position="4"/>
        <end position="338"/>
    </location>
</feature>
<accession>A0A7W4KFE7</accession>
<dbReference type="PANTHER" id="PTHR43004:SF19">
    <property type="entry name" value="BINDING MONOOXYGENASE, PUTATIVE (JCVI)-RELATED"/>
    <property type="match status" value="1"/>
</dbReference>
<evidence type="ECO:0000256" key="1">
    <source>
        <dbReference type="ARBA" id="ARBA00001974"/>
    </source>
</evidence>
<evidence type="ECO:0000313" key="6">
    <source>
        <dbReference type="Proteomes" id="UP000540556"/>
    </source>
</evidence>
<evidence type="ECO:0000259" key="4">
    <source>
        <dbReference type="Pfam" id="PF01494"/>
    </source>
</evidence>
<gene>
    <name evidence="5" type="ORF">HLH27_12770</name>
</gene>
<dbReference type="RefSeq" id="WP_182950428.1">
    <property type="nucleotide sequence ID" value="NZ_JABEQK010000010.1"/>
</dbReference>
<evidence type="ECO:0000313" key="5">
    <source>
        <dbReference type="EMBL" id="MBB2205880.1"/>
    </source>
</evidence>
<dbReference type="AlphaFoldDB" id="A0A7W4KFE7"/>
<reference evidence="5 6" key="1">
    <citation type="submission" date="2020-04" db="EMBL/GenBank/DDBJ databases">
        <title>Description of novel Gluconacetobacter.</title>
        <authorList>
            <person name="Sombolestani A."/>
        </authorList>
    </citation>
    <scope>NUCLEOTIDE SEQUENCE [LARGE SCALE GENOMIC DNA]</scope>
    <source>
        <strain evidence="5 6">LMG 27800</strain>
    </source>
</reference>